<dbReference type="SMART" id="SM00345">
    <property type="entry name" value="HTH_GNTR"/>
    <property type="match status" value="1"/>
</dbReference>
<accession>A0A9D2EI17</accession>
<dbReference type="PROSITE" id="PS50949">
    <property type="entry name" value="HTH_GNTR"/>
    <property type="match status" value="1"/>
</dbReference>
<evidence type="ECO:0000256" key="4">
    <source>
        <dbReference type="SAM" id="MobiDB-lite"/>
    </source>
</evidence>
<dbReference type="InterPro" id="IPR036390">
    <property type="entry name" value="WH_DNA-bd_sf"/>
</dbReference>
<dbReference type="InterPro" id="IPR008920">
    <property type="entry name" value="TF_FadR/GntR_C"/>
</dbReference>
<keyword evidence="3" id="KW-0804">Transcription</keyword>
<gene>
    <name evidence="6" type="ORF">H9815_19085</name>
</gene>
<dbReference type="AlphaFoldDB" id="A0A9D2EI17"/>
<reference evidence="6" key="2">
    <citation type="submission" date="2021-04" db="EMBL/GenBank/DDBJ databases">
        <authorList>
            <person name="Gilroy R."/>
        </authorList>
    </citation>
    <scope>NUCLEOTIDE SEQUENCE</scope>
    <source>
        <strain evidence="6">ChiGjej4B4-7305</strain>
    </source>
</reference>
<dbReference type="Pfam" id="PF07729">
    <property type="entry name" value="FCD"/>
    <property type="match status" value="1"/>
</dbReference>
<evidence type="ECO:0000256" key="3">
    <source>
        <dbReference type="ARBA" id="ARBA00023163"/>
    </source>
</evidence>
<sequence>MVSADEADTRIPPSRRRSTRVPLADKVHDMLLVQFMNGKRPPGQRLNIDKLSRELDLSPTPVREALARLEHTGFVRREALRGYEVAPLLSPTEIVQLMEARLLLEPTLASEATTRATPEFLGELEETIDVMEKVGEEVADGEALRQCWLADESFHALISRQAENLFIERAYQSIGGQLQRFRLIGEAGVSHAHSAAQEHRRIYEALSAGNAEEAAARMRQHIESAKRRTLEDEKAAQEAQQSTTD</sequence>
<dbReference type="SUPFAM" id="SSF46785">
    <property type="entry name" value="Winged helix' DNA-binding domain"/>
    <property type="match status" value="1"/>
</dbReference>
<keyword evidence="2" id="KW-0238">DNA-binding</keyword>
<keyword evidence="1" id="KW-0805">Transcription regulation</keyword>
<dbReference type="Gene3D" id="1.10.10.10">
    <property type="entry name" value="Winged helix-like DNA-binding domain superfamily/Winged helix DNA-binding domain"/>
    <property type="match status" value="1"/>
</dbReference>
<feature type="region of interest" description="Disordered" evidence="4">
    <location>
        <begin position="1"/>
        <end position="20"/>
    </location>
</feature>
<dbReference type="InterPro" id="IPR000524">
    <property type="entry name" value="Tscrpt_reg_HTH_GntR"/>
</dbReference>
<evidence type="ECO:0000313" key="7">
    <source>
        <dbReference type="Proteomes" id="UP000824037"/>
    </source>
</evidence>
<evidence type="ECO:0000256" key="2">
    <source>
        <dbReference type="ARBA" id="ARBA00023125"/>
    </source>
</evidence>
<evidence type="ECO:0000259" key="5">
    <source>
        <dbReference type="PROSITE" id="PS50949"/>
    </source>
</evidence>
<dbReference type="Pfam" id="PF00392">
    <property type="entry name" value="GntR"/>
    <property type="match status" value="1"/>
</dbReference>
<reference evidence="6" key="1">
    <citation type="journal article" date="2021" name="PeerJ">
        <title>Extensive microbial diversity within the chicken gut microbiome revealed by metagenomics and culture.</title>
        <authorList>
            <person name="Gilroy R."/>
            <person name="Ravi A."/>
            <person name="Getino M."/>
            <person name="Pursley I."/>
            <person name="Horton D.L."/>
            <person name="Alikhan N.F."/>
            <person name="Baker D."/>
            <person name="Gharbi K."/>
            <person name="Hall N."/>
            <person name="Watson M."/>
            <person name="Adriaenssens E.M."/>
            <person name="Foster-Nyarko E."/>
            <person name="Jarju S."/>
            <person name="Secka A."/>
            <person name="Antonio M."/>
            <person name="Oren A."/>
            <person name="Chaudhuri R.R."/>
            <person name="La Ragione R."/>
            <person name="Hildebrand F."/>
            <person name="Pallen M.J."/>
        </authorList>
    </citation>
    <scope>NUCLEOTIDE SEQUENCE</scope>
    <source>
        <strain evidence="6">ChiGjej4B4-7305</strain>
    </source>
</reference>
<comment type="caution">
    <text evidence="6">The sequence shown here is derived from an EMBL/GenBank/DDBJ whole genome shotgun (WGS) entry which is preliminary data.</text>
</comment>
<dbReference type="InterPro" id="IPR011711">
    <property type="entry name" value="GntR_C"/>
</dbReference>
<dbReference type="EMBL" id="DXBY01000327">
    <property type="protein sequence ID" value="HIZ37887.1"/>
    <property type="molecule type" value="Genomic_DNA"/>
</dbReference>
<name>A0A9D2EI17_9MICO</name>
<feature type="region of interest" description="Disordered" evidence="4">
    <location>
        <begin position="217"/>
        <end position="245"/>
    </location>
</feature>
<dbReference type="GO" id="GO:0003700">
    <property type="term" value="F:DNA-binding transcription factor activity"/>
    <property type="evidence" value="ECO:0007669"/>
    <property type="project" value="InterPro"/>
</dbReference>
<feature type="domain" description="HTH gntR-type" evidence="5">
    <location>
        <begin position="21"/>
        <end position="88"/>
    </location>
</feature>
<feature type="compositionally biased region" description="Basic and acidic residues" evidence="4">
    <location>
        <begin position="217"/>
        <end position="236"/>
    </location>
</feature>
<evidence type="ECO:0000313" key="6">
    <source>
        <dbReference type="EMBL" id="HIZ37887.1"/>
    </source>
</evidence>
<dbReference type="Gene3D" id="1.20.120.530">
    <property type="entry name" value="GntR ligand-binding domain-like"/>
    <property type="match status" value="1"/>
</dbReference>
<evidence type="ECO:0000256" key="1">
    <source>
        <dbReference type="ARBA" id="ARBA00023015"/>
    </source>
</evidence>
<protein>
    <submittedName>
        <fullName evidence="6">GntR family transcriptional regulator</fullName>
    </submittedName>
</protein>
<dbReference type="PANTHER" id="PTHR43537:SF5">
    <property type="entry name" value="UXU OPERON TRANSCRIPTIONAL REGULATOR"/>
    <property type="match status" value="1"/>
</dbReference>
<proteinExistence type="predicted"/>
<dbReference type="SUPFAM" id="SSF48008">
    <property type="entry name" value="GntR ligand-binding domain-like"/>
    <property type="match status" value="1"/>
</dbReference>
<dbReference type="SMART" id="SM00895">
    <property type="entry name" value="FCD"/>
    <property type="match status" value="1"/>
</dbReference>
<dbReference type="PANTHER" id="PTHR43537">
    <property type="entry name" value="TRANSCRIPTIONAL REGULATOR, GNTR FAMILY"/>
    <property type="match status" value="1"/>
</dbReference>
<dbReference type="Proteomes" id="UP000824037">
    <property type="component" value="Unassembled WGS sequence"/>
</dbReference>
<organism evidence="6 7">
    <name type="scientific">Candidatus Ruania gallistercoris</name>
    <dbReference type="NCBI Taxonomy" id="2838746"/>
    <lineage>
        <taxon>Bacteria</taxon>
        <taxon>Bacillati</taxon>
        <taxon>Actinomycetota</taxon>
        <taxon>Actinomycetes</taxon>
        <taxon>Micrococcales</taxon>
        <taxon>Ruaniaceae</taxon>
        <taxon>Ruania</taxon>
    </lineage>
</organism>
<dbReference type="InterPro" id="IPR036388">
    <property type="entry name" value="WH-like_DNA-bd_sf"/>
</dbReference>
<dbReference type="GO" id="GO:0003677">
    <property type="term" value="F:DNA binding"/>
    <property type="evidence" value="ECO:0007669"/>
    <property type="project" value="UniProtKB-KW"/>
</dbReference>